<dbReference type="Proteomes" id="UP000190135">
    <property type="component" value="Unassembled WGS sequence"/>
</dbReference>
<dbReference type="STRING" id="1365950.SAMN05428963_1306"/>
<dbReference type="EMBL" id="FUXL01000030">
    <property type="protein sequence ID" value="SKA39273.1"/>
    <property type="molecule type" value="Genomic_DNA"/>
</dbReference>
<evidence type="ECO:0000259" key="1">
    <source>
        <dbReference type="Pfam" id="PF13700"/>
    </source>
</evidence>
<dbReference type="InterPro" id="IPR025296">
    <property type="entry name" value="DUF4158"/>
</dbReference>
<proteinExistence type="predicted"/>
<evidence type="ECO:0000313" key="3">
    <source>
        <dbReference type="Proteomes" id="UP000190135"/>
    </source>
</evidence>
<accession>A0A1T4TFL2</accession>
<gene>
    <name evidence="2" type="ORF">SAMN05428963_1306</name>
</gene>
<protein>
    <recommendedName>
        <fullName evidence="1">DUF4158 domain-containing protein</fullName>
    </recommendedName>
</protein>
<sequence>MPRHRALTQAQLEALLALPTDEADLVRHYTLSAADLAVIARRRRAHKGAFAGGSEILR</sequence>
<dbReference type="OrthoDB" id="7281829at2"/>
<evidence type="ECO:0000313" key="2">
    <source>
        <dbReference type="EMBL" id="SKA39273.1"/>
    </source>
</evidence>
<dbReference type="AlphaFoldDB" id="A0A1T4TFL2"/>
<name>A0A1T4TFL2_9HYPH</name>
<keyword evidence="3" id="KW-1185">Reference proteome</keyword>
<dbReference type="Pfam" id="PF13700">
    <property type="entry name" value="DUF4158"/>
    <property type="match status" value="1"/>
</dbReference>
<reference evidence="2 3" key="1">
    <citation type="submission" date="2017-02" db="EMBL/GenBank/DDBJ databases">
        <authorList>
            <person name="Peterson S.W."/>
        </authorList>
    </citation>
    <scope>NUCLEOTIDE SEQUENCE [LARGE SCALE GENOMIC DNA]</scope>
    <source>
        <strain evidence="2 3">USBA 369</strain>
    </source>
</reference>
<feature type="domain" description="DUF4158" evidence="1">
    <location>
        <begin position="7"/>
        <end position="47"/>
    </location>
</feature>
<organism evidence="2 3">
    <name type="scientific">Consotaella salsifontis</name>
    <dbReference type="NCBI Taxonomy" id="1365950"/>
    <lineage>
        <taxon>Bacteria</taxon>
        <taxon>Pseudomonadati</taxon>
        <taxon>Pseudomonadota</taxon>
        <taxon>Alphaproteobacteria</taxon>
        <taxon>Hyphomicrobiales</taxon>
        <taxon>Aurantimonadaceae</taxon>
        <taxon>Consotaella</taxon>
    </lineage>
</organism>